<dbReference type="InterPro" id="IPR003594">
    <property type="entry name" value="HATPase_dom"/>
</dbReference>
<keyword evidence="10 11" id="KW-0472">Membrane</keyword>
<feature type="domain" description="HAMP" evidence="13">
    <location>
        <begin position="193"/>
        <end position="246"/>
    </location>
</feature>
<dbReference type="Gene3D" id="6.10.340.10">
    <property type="match status" value="1"/>
</dbReference>
<dbReference type="InterPro" id="IPR036890">
    <property type="entry name" value="HATPase_C_sf"/>
</dbReference>
<keyword evidence="6 11" id="KW-0812">Transmembrane</keyword>
<dbReference type="Pfam" id="PF02518">
    <property type="entry name" value="HATPase_c"/>
    <property type="match status" value="1"/>
</dbReference>
<dbReference type="EC" id="2.7.13.3" evidence="3"/>
<evidence type="ECO:0000259" key="13">
    <source>
        <dbReference type="PROSITE" id="PS50885"/>
    </source>
</evidence>
<evidence type="ECO:0000259" key="12">
    <source>
        <dbReference type="PROSITE" id="PS50109"/>
    </source>
</evidence>
<dbReference type="SUPFAM" id="SSF47384">
    <property type="entry name" value="Homodimeric domain of signal transducing histidine kinase"/>
    <property type="match status" value="1"/>
</dbReference>
<name>A0A4V5UWB0_9ACTN</name>
<evidence type="ECO:0000256" key="4">
    <source>
        <dbReference type="ARBA" id="ARBA00022553"/>
    </source>
</evidence>
<comment type="catalytic activity">
    <reaction evidence="1">
        <text>ATP + protein L-histidine = ADP + protein N-phospho-L-histidine.</text>
        <dbReference type="EC" id="2.7.13.3"/>
    </reaction>
</comment>
<dbReference type="Proteomes" id="UP000305836">
    <property type="component" value="Unassembled WGS sequence"/>
</dbReference>
<gene>
    <name evidence="14" type="ORF">FDA38_27925</name>
</gene>
<dbReference type="CDD" id="cd06225">
    <property type="entry name" value="HAMP"/>
    <property type="match status" value="1"/>
</dbReference>
<accession>A0A4V5UWB0</accession>
<dbReference type="Gene3D" id="3.30.565.10">
    <property type="entry name" value="Histidine kinase-like ATPase, C-terminal domain"/>
    <property type="match status" value="1"/>
</dbReference>
<dbReference type="InterPro" id="IPR003660">
    <property type="entry name" value="HAMP_dom"/>
</dbReference>
<organism evidence="14 15">
    <name type="scientific">Kribbella jiaozuonensis</name>
    <dbReference type="NCBI Taxonomy" id="2575441"/>
    <lineage>
        <taxon>Bacteria</taxon>
        <taxon>Bacillati</taxon>
        <taxon>Actinomycetota</taxon>
        <taxon>Actinomycetes</taxon>
        <taxon>Propionibacteriales</taxon>
        <taxon>Kribbellaceae</taxon>
        <taxon>Kribbella</taxon>
    </lineage>
</organism>
<keyword evidence="7 14" id="KW-0418">Kinase</keyword>
<evidence type="ECO:0000256" key="10">
    <source>
        <dbReference type="ARBA" id="ARBA00023136"/>
    </source>
</evidence>
<dbReference type="InterPro" id="IPR005467">
    <property type="entry name" value="His_kinase_dom"/>
</dbReference>
<dbReference type="PANTHER" id="PTHR45436">
    <property type="entry name" value="SENSOR HISTIDINE KINASE YKOH"/>
    <property type="match status" value="1"/>
</dbReference>
<proteinExistence type="predicted"/>
<evidence type="ECO:0000256" key="7">
    <source>
        <dbReference type="ARBA" id="ARBA00022777"/>
    </source>
</evidence>
<dbReference type="GO" id="GO:0005886">
    <property type="term" value="C:plasma membrane"/>
    <property type="evidence" value="ECO:0007669"/>
    <property type="project" value="UniProtKB-SubCell"/>
</dbReference>
<dbReference type="GO" id="GO:0000155">
    <property type="term" value="F:phosphorelay sensor kinase activity"/>
    <property type="evidence" value="ECO:0007669"/>
    <property type="project" value="InterPro"/>
</dbReference>
<dbReference type="InterPro" id="IPR050428">
    <property type="entry name" value="TCS_sensor_his_kinase"/>
</dbReference>
<evidence type="ECO:0000256" key="5">
    <source>
        <dbReference type="ARBA" id="ARBA00022679"/>
    </source>
</evidence>
<keyword evidence="8 11" id="KW-1133">Transmembrane helix</keyword>
<dbReference type="PANTHER" id="PTHR45436:SF5">
    <property type="entry name" value="SENSOR HISTIDINE KINASE TRCS"/>
    <property type="match status" value="1"/>
</dbReference>
<dbReference type="SMART" id="SM00387">
    <property type="entry name" value="HATPase_c"/>
    <property type="match status" value="1"/>
</dbReference>
<dbReference type="AlphaFoldDB" id="A0A4V5UWB0"/>
<keyword evidence="4" id="KW-0597">Phosphoprotein</keyword>
<reference evidence="14 15" key="1">
    <citation type="submission" date="2019-04" db="EMBL/GenBank/DDBJ databases">
        <title>Kribbella sp. NEAU-THZ 27 nov., a novel actinomycete isolated from soil.</title>
        <authorList>
            <person name="Duan L."/>
        </authorList>
    </citation>
    <scope>NUCLEOTIDE SEQUENCE [LARGE SCALE GENOMIC DNA]</scope>
    <source>
        <strain evidence="15">NEAU-THZ27</strain>
    </source>
</reference>
<dbReference type="EMBL" id="SZPZ01000004">
    <property type="protein sequence ID" value="TKK76243.1"/>
    <property type="molecule type" value="Genomic_DNA"/>
</dbReference>
<keyword evidence="15" id="KW-1185">Reference proteome</keyword>
<dbReference type="InterPro" id="IPR004358">
    <property type="entry name" value="Sig_transdc_His_kin-like_C"/>
</dbReference>
<dbReference type="InterPro" id="IPR036097">
    <property type="entry name" value="HisK_dim/P_sf"/>
</dbReference>
<evidence type="ECO:0000256" key="11">
    <source>
        <dbReference type="SAM" id="Phobius"/>
    </source>
</evidence>
<evidence type="ECO:0000256" key="3">
    <source>
        <dbReference type="ARBA" id="ARBA00012438"/>
    </source>
</evidence>
<dbReference type="Pfam" id="PF00672">
    <property type="entry name" value="HAMP"/>
    <property type="match status" value="1"/>
</dbReference>
<dbReference type="SMART" id="SM00304">
    <property type="entry name" value="HAMP"/>
    <property type="match status" value="1"/>
</dbReference>
<dbReference type="SUPFAM" id="SSF55874">
    <property type="entry name" value="ATPase domain of HSP90 chaperone/DNA topoisomerase II/histidine kinase"/>
    <property type="match status" value="1"/>
</dbReference>
<evidence type="ECO:0000256" key="9">
    <source>
        <dbReference type="ARBA" id="ARBA00023012"/>
    </source>
</evidence>
<dbReference type="PRINTS" id="PR00344">
    <property type="entry name" value="BCTRLSENSOR"/>
</dbReference>
<dbReference type="CDD" id="cd00082">
    <property type="entry name" value="HisKA"/>
    <property type="match status" value="1"/>
</dbReference>
<keyword evidence="5" id="KW-0808">Transferase</keyword>
<sequence>MSPIRNAISRLRRASVRSRSTAAAVVVVAIAMALGAAVLLLLLQRALITTVSDAADGRAADVSSQVAEEGVTALSTDLAKTTRATQIIQVLDSSGRIVAASSARAETTALTQLRPTADTIQRAEVGEMPLLDDDHDYLVVARGVEYGGQTYTVVVASSIQTQRDTVATVTKYLAVGFPVLLLVVGAASWMLTGRALGPVERIRRRVQGIESSDLTERVPVPPTDDEIARLAATMNEMLDRLQAGQATQRRFVADASHELRSPLSTVAAGLDVIAPSARGQAWEDLHRLMRGEAERMRRLVENLLLLAKADDAALPMQRAEVDLDDLVDTEVLRLRSNDRLKVLADVHPVRVHGDPLRLSQLIRNLVENAALAAHTTVRLSTTEQDGRAVLTIEDDGDGIPEADRRRVFERFVRLDASRARSSGGSGLGLSIVEEIIKAHDGTVTLTAAPAGGTTATVTLPLP</sequence>
<dbReference type="Gene3D" id="1.10.287.130">
    <property type="match status" value="1"/>
</dbReference>
<dbReference type="RefSeq" id="WP_137257111.1">
    <property type="nucleotide sequence ID" value="NZ_JBHSPQ010000003.1"/>
</dbReference>
<feature type="domain" description="Histidine kinase" evidence="12">
    <location>
        <begin position="254"/>
        <end position="462"/>
    </location>
</feature>
<dbReference type="SUPFAM" id="SSF158472">
    <property type="entry name" value="HAMP domain-like"/>
    <property type="match status" value="1"/>
</dbReference>
<feature type="transmembrane region" description="Helical" evidence="11">
    <location>
        <begin position="21"/>
        <end position="43"/>
    </location>
</feature>
<dbReference type="InterPro" id="IPR003661">
    <property type="entry name" value="HisK_dim/P_dom"/>
</dbReference>
<comment type="caution">
    <text evidence="14">The sequence shown here is derived from an EMBL/GenBank/DDBJ whole genome shotgun (WGS) entry which is preliminary data.</text>
</comment>
<evidence type="ECO:0000256" key="6">
    <source>
        <dbReference type="ARBA" id="ARBA00022692"/>
    </source>
</evidence>
<dbReference type="SMART" id="SM00388">
    <property type="entry name" value="HisKA"/>
    <property type="match status" value="1"/>
</dbReference>
<dbReference type="PROSITE" id="PS50885">
    <property type="entry name" value="HAMP"/>
    <property type="match status" value="1"/>
</dbReference>
<dbReference type="OrthoDB" id="9786919at2"/>
<keyword evidence="9" id="KW-0902">Two-component regulatory system</keyword>
<protein>
    <recommendedName>
        <fullName evidence="3">histidine kinase</fullName>
        <ecNumber evidence="3">2.7.13.3</ecNumber>
    </recommendedName>
</protein>
<dbReference type="Pfam" id="PF00512">
    <property type="entry name" value="HisKA"/>
    <property type="match status" value="1"/>
</dbReference>
<dbReference type="PROSITE" id="PS50109">
    <property type="entry name" value="HIS_KIN"/>
    <property type="match status" value="1"/>
</dbReference>
<evidence type="ECO:0000313" key="15">
    <source>
        <dbReference type="Proteomes" id="UP000305836"/>
    </source>
</evidence>
<evidence type="ECO:0000256" key="1">
    <source>
        <dbReference type="ARBA" id="ARBA00000085"/>
    </source>
</evidence>
<evidence type="ECO:0000313" key="14">
    <source>
        <dbReference type="EMBL" id="TKK76243.1"/>
    </source>
</evidence>
<evidence type="ECO:0000256" key="2">
    <source>
        <dbReference type="ARBA" id="ARBA00004236"/>
    </source>
</evidence>
<evidence type="ECO:0000256" key="8">
    <source>
        <dbReference type="ARBA" id="ARBA00022989"/>
    </source>
</evidence>
<comment type="subcellular location">
    <subcellularLocation>
        <location evidence="2">Cell membrane</location>
    </subcellularLocation>
</comment>